<feature type="region of interest" description="Disordered" evidence="1">
    <location>
        <begin position="26"/>
        <end position="79"/>
    </location>
</feature>
<feature type="region of interest" description="Disordered" evidence="1">
    <location>
        <begin position="344"/>
        <end position="375"/>
    </location>
</feature>
<dbReference type="Proteomes" id="UP001283361">
    <property type="component" value="Unassembled WGS sequence"/>
</dbReference>
<evidence type="ECO:0000313" key="2">
    <source>
        <dbReference type="EMBL" id="KAK3696262.1"/>
    </source>
</evidence>
<protein>
    <submittedName>
        <fullName evidence="2">Uncharacterized protein</fullName>
    </submittedName>
</protein>
<feature type="region of interest" description="Disordered" evidence="1">
    <location>
        <begin position="152"/>
        <end position="232"/>
    </location>
</feature>
<dbReference type="AlphaFoldDB" id="A0AAE0XM87"/>
<dbReference type="EMBL" id="JAWDGP010008052">
    <property type="protein sequence ID" value="KAK3696262.1"/>
    <property type="molecule type" value="Genomic_DNA"/>
</dbReference>
<feature type="compositionally biased region" description="Polar residues" evidence="1">
    <location>
        <begin position="92"/>
        <end position="113"/>
    </location>
</feature>
<reference evidence="2" key="1">
    <citation type="journal article" date="2023" name="G3 (Bethesda)">
        <title>A reference genome for the long-term kleptoplast-retaining sea slug Elysia crispata morphotype clarki.</title>
        <authorList>
            <person name="Eastman K.E."/>
            <person name="Pendleton A.L."/>
            <person name="Shaikh M.A."/>
            <person name="Suttiyut T."/>
            <person name="Ogas R."/>
            <person name="Tomko P."/>
            <person name="Gavelis G."/>
            <person name="Widhalm J.R."/>
            <person name="Wisecaver J.H."/>
        </authorList>
    </citation>
    <scope>NUCLEOTIDE SEQUENCE</scope>
    <source>
        <strain evidence="2">ECLA1</strain>
    </source>
</reference>
<feature type="region of interest" description="Disordered" evidence="1">
    <location>
        <begin position="276"/>
        <end position="305"/>
    </location>
</feature>
<feature type="compositionally biased region" description="Basic and acidic residues" evidence="1">
    <location>
        <begin position="211"/>
        <end position="221"/>
    </location>
</feature>
<gene>
    <name evidence="2" type="ORF">RRG08_027703</name>
</gene>
<name>A0AAE0XM87_9GAST</name>
<organism evidence="2 3">
    <name type="scientific">Elysia crispata</name>
    <name type="common">lettuce slug</name>
    <dbReference type="NCBI Taxonomy" id="231223"/>
    <lineage>
        <taxon>Eukaryota</taxon>
        <taxon>Metazoa</taxon>
        <taxon>Spiralia</taxon>
        <taxon>Lophotrochozoa</taxon>
        <taxon>Mollusca</taxon>
        <taxon>Gastropoda</taxon>
        <taxon>Heterobranchia</taxon>
        <taxon>Euthyneura</taxon>
        <taxon>Panpulmonata</taxon>
        <taxon>Sacoglossa</taxon>
        <taxon>Placobranchoidea</taxon>
        <taxon>Plakobranchidae</taxon>
        <taxon>Elysia</taxon>
    </lineage>
</organism>
<feature type="compositionally biased region" description="Polar residues" evidence="1">
    <location>
        <begin position="26"/>
        <end position="53"/>
    </location>
</feature>
<feature type="region of interest" description="Disordered" evidence="1">
    <location>
        <begin position="92"/>
        <end position="119"/>
    </location>
</feature>
<evidence type="ECO:0000256" key="1">
    <source>
        <dbReference type="SAM" id="MobiDB-lite"/>
    </source>
</evidence>
<evidence type="ECO:0000313" key="3">
    <source>
        <dbReference type="Proteomes" id="UP001283361"/>
    </source>
</evidence>
<accession>A0AAE0XM87</accession>
<proteinExistence type="predicted"/>
<feature type="compositionally biased region" description="Pro residues" evidence="1">
    <location>
        <begin position="344"/>
        <end position="361"/>
    </location>
</feature>
<keyword evidence="3" id="KW-1185">Reference proteome</keyword>
<comment type="caution">
    <text evidence="2">The sequence shown here is derived from an EMBL/GenBank/DDBJ whole genome shotgun (WGS) entry which is preliminary data.</text>
</comment>
<sequence length="375" mass="40237">MHFCFPSHPHPLHDYGRRKKKCIRYKQNSDGGEGTSGRSANGGADNSISRAHLNSNAEMDNDDEDDSDIHNSSMASGHRRLQHHHFNQNSTLDSSILSGCESDSTSIPQSMNSPGHPGAKIARYHEATLTLNGPHLHNGDSVRTSLNGHHKSILDRNGRESTLAINGEGDDLDSDRFSDNGSPLSPIVDENDDIDEFSGMKPSRRQSQSETDSKEGEENHKSLGSKGDGRLSASASASLSALSLTSPSLAHPSSLLTSGASGLSLPPSPFIHSHHHLVLPPSPSSSALTSSPLPPPRRLTPHTVDSFLFSPPPLRLPGYPLPPSPLAAMPMPYYGLASFHHPHFPLPPHSPHNPRSPPLPSPKGSSYSLDIKPSL</sequence>